<dbReference type="Gene3D" id="2.120.10.30">
    <property type="entry name" value="TolB, C-terminal domain"/>
    <property type="match status" value="1"/>
</dbReference>
<dbReference type="Pfam" id="PF07676">
    <property type="entry name" value="PD40"/>
    <property type="match status" value="2"/>
</dbReference>
<sequence>MNSQESTLLTNGKDAHYNFAFIPNSDRIIYIKRVIGETNKRLFIKDLNTPEKEELIFEYDEEQYDGTGTIYLDEFSPDGKKMAVRLGYYNVVPAILDLESGELDKLQNDSLPNATYTYHNWSKDGKRIYYASSAGADFSELRFRDLESNKDSVLTEDLLWDVSNIDESPDGNWIVFATNEDGTYKQNIHHVPSGTTKKFDKVAEGSIPYGVFDPNQDATMAFHVEYFGGAMDIFSYNLETEELKKWTDNKSEVESPPRVIRYPSFDIDTLTNKKREIAAVYYPVTKEIEGPAPVIIELHGGPNMQSKTVWDPMVEVQRAQGIAVIAPNFRGSRGYGYNFMSMDYGEGRTGAIKDIGSLIDWIEEQPELDSNKIILSGASYGGFLTLACTATYSDRILGALDLFGMTDLVPFLEEGEKNADRRAEYGDPSDPEMRKYLEELSPINNVDKFDVPLFIFQGEKDSRVRADQSRRLVEVLKAQNKEYWYLESAEAGHDLGGPLTQAYVISAQLTFINELLNKEE</sequence>
<dbReference type="PANTHER" id="PTHR42776:SF27">
    <property type="entry name" value="DIPEPTIDYL PEPTIDASE FAMILY MEMBER 6"/>
    <property type="match status" value="1"/>
</dbReference>
<name>A0A2S7T5Y8_9FLAO</name>
<dbReference type="InterPro" id="IPR001375">
    <property type="entry name" value="Peptidase_S9_cat"/>
</dbReference>
<comment type="caution">
    <text evidence="4">The sequence shown here is derived from an EMBL/GenBank/DDBJ whole genome shotgun (WGS) entry which is preliminary data.</text>
</comment>
<evidence type="ECO:0000256" key="2">
    <source>
        <dbReference type="ARBA" id="ARBA00022825"/>
    </source>
</evidence>
<dbReference type="GO" id="GO:0006508">
    <property type="term" value="P:proteolysis"/>
    <property type="evidence" value="ECO:0007669"/>
    <property type="project" value="InterPro"/>
</dbReference>
<evidence type="ECO:0000259" key="3">
    <source>
        <dbReference type="Pfam" id="PF00326"/>
    </source>
</evidence>
<evidence type="ECO:0000313" key="5">
    <source>
        <dbReference type="Proteomes" id="UP000239366"/>
    </source>
</evidence>
<keyword evidence="1" id="KW-0378">Hydrolase</keyword>
<dbReference type="InterPro" id="IPR011659">
    <property type="entry name" value="WD40"/>
</dbReference>
<dbReference type="OrthoDB" id="108903at2"/>
<gene>
    <name evidence="4" type="ORF">BST99_05955</name>
</gene>
<organism evidence="4 5">
    <name type="scientific">Aureicoccus marinus</name>
    <dbReference type="NCBI Taxonomy" id="754435"/>
    <lineage>
        <taxon>Bacteria</taxon>
        <taxon>Pseudomonadati</taxon>
        <taxon>Bacteroidota</taxon>
        <taxon>Flavobacteriia</taxon>
        <taxon>Flavobacteriales</taxon>
        <taxon>Flavobacteriaceae</taxon>
        <taxon>Aureicoccus</taxon>
    </lineage>
</organism>
<accession>A0A2S7T5Y8</accession>
<dbReference type="Proteomes" id="UP000239366">
    <property type="component" value="Unassembled WGS sequence"/>
</dbReference>
<dbReference type="EMBL" id="MQVX01000001">
    <property type="protein sequence ID" value="PQJ15342.1"/>
    <property type="molecule type" value="Genomic_DNA"/>
</dbReference>
<evidence type="ECO:0000313" key="4">
    <source>
        <dbReference type="EMBL" id="PQJ15342.1"/>
    </source>
</evidence>
<dbReference type="AlphaFoldDB" id="A0A2S7T5Y8"/>
<keyword evidence="5" id="KW-1185">Reference proteome</keyword>
<feature type="domain" description="Peptidase S9 prolyl oligopeptidase catalytic" evidence="3">
    <location>
        <begin position="316"/>
        <end position="518"/>
    </location>
</feature>
<dbReference type="InterPro" id="IPR029058">
    <property type="entry name" value="AB_hydrolase_fold"/>
</dbReference>
<dbReference type="GO" id="GO:0004252">
    <property type="term" value="F:serine-type endopeptidase activity"/>
    <property type="evidence" value="ECO:0007669"/>
    <property type="project" value="TreeGrafter"/>
</dbReference>
<evidence type="ECO:0000256" key="1">
    <source>
        <dbReference type="ARBA" id="ARBA00022801"/>
    </source>
</evidence>
<dbReference type="InterPro" id="IPR011042">
    <property type="entry name" value="6-blade_b-propeller_TolB-like"/>
</dbReference>
<dbReference type="SUPFAM" id="SSF53474">
    <property type="entry name" value="alpha/beta-Hydrolases"/>
    <property type="match status" value="1"/>
</dbReference>
<keyword evidence="2" id="KW-0645">Protease</keyword>
<dbReference type="Pfam" id="PF00326">
    <property type="entry name" value="Peptidase_S9"/>
    <property type="match status" value="1"/>
</dbReference>
<reference evidence="5" key="1">
    <citation type="submission" date="2016-11" db="EMBL/GenBank/DDBJ databases">
        <title>Trade-off between light-utilization and light-protection in marine flavobacteria.</title>
        <authorList>
            <person name="Kumagai Y."/>
            <person name="Yoshizawa S."/>
            <person name="Kogure K."/>
        </authorList>
    </citation>
    <scope>NUCLEOTIDE SEQUENCE [LARGE SCALE GENOMIC DNA]</scope>
    <source>
        <strain evidence="5">SG-18</strain>
    </source>
</reference>
<dbReference type="RefSeq" id="WP_105000994.1">
    <property type="nucleotide sequence ID" value="NZ_MQVX01000001.1"/>
</dbReference>
<dbReference type="Gene3D" id="3.40.50.1820">
    <property type="entry name" value="alpha/beta hydrolase"/>
    <property type="match status" value="1"/>
</dbReference>
<dbReference type="SUPFAM" id="SSF82171">
    <property type="entry name" value="DPP6 N-terminal domain-like"/>
    <property type="match status" value="1"/>
</dbReference>
<dbReference type="PANTHER" id="PTHR42776">
    <property type="entry name" value="SERINE PEPTIDASE S9 FAMILY MEMBER"/>
    <property type="match status" value="1"/>
</dbReference>
<keyword evidence="2" id="KW-0720">Serine protease</keyword>
<proteinExistence type="predicted"/>
<protein>
    <recommendedName>
        <fullName evidence="3">Peptidase S9 prolyl oligopeptidase catalytic domain-containing protein</fullName>
    </recommendedName>
</protein>